<dbReference type="AlphaFoldDB" id="A0A1R2AS64"/>
<keyword evidence="3" id="KW-1185">Reference proteome</keyword>
<keyword evidence="1" id="KW-0472">Membrane</keyword>
<gene>
    <name evidence="2" type="ORF">SteCoe_35503</name>
</gene>
<comment type="caution">
    <text evidence="2">The sequence shown here is derived from an EMBL/GenBank/DDBJ whole genome shotgun (WGS) entry which is preliminary data.</text>
</comment>
<reference evidence="2 3" key="1">
    <citation type="submission" date="2016-11" db="EMBL/GenBank/DDBJ databases">
        <title>The macronuclear genome of Stentor coeruleus: a giant cell with tiny introns.</title>
        <authorList>
            <person name="Slabodnick M."/>
            <person name="Ruby J.G."/>
            <person name="Reiff S.B."/>
            <person name="Swart E.C."/>
            <person name="Gosai S."/>
            <person name="Prabakaran S."/>
            <person name="Witkowska E."/>
            <person name="Larue G.E."/>
            <person name="Fisher S."/>
            <person name="Freeman R.M."/>
            <person name="Gunawardena J."/>
            <person name="Chu W."/>
            <person name="Stover N.A."/>
            <person name="Gregory B.D."/>
            <person name="Nowacki M."/>
            <person name="Derisi J."/>
            <person name="Roy S.W."/>
            <person name="Marshall W.F."/>
            <person name="Sood P."/>
        </authorList>
    </citation>
    <scope>NUCLEOTIDE SEQUENCE [LARGE SCALE GENOMIC DNA]</scope>
    <source>
        <strain evidence="2">WM001</strain>
    </source>
</reference>
<dbReference type="EMBL" id="MPUH01001512">
    <property type="protein sequence ID" value="OMJ67357.1"/>
    <property type="molecule type" value="Genomic_DNA"/>
</dbReference>
<organism evidence="2 3">
    <name type="scientific">Stentor coeruleus</name>
    <dbReference type="NCBI Taxonomy" id="5963"/>
    <lineage>
        <taxon>Eukaryota</taxon>
        <taxon>Sar</taxon>
        <taxon>Alveolata</taxon>
        <taxon>Ciliophora</taxon>
        <taxon>Postciliodesmatophora</taxon>
        <taxon>Heterotrichea</taxon>
        <taxon>Heterotrichida</taxon>
        <taxon>Stentoridae</taxon>
        <taxon>Stentor</taxon>
    </lineage>
</organism>
<proteinExistence type="predicted"/>
<sequence length="213" mass="24011">MISQFGKKILIANTLCLGFGISEYFCYNKLFKNVILNNFNNTKLQELPNLSEPVLVIQEDTKFVFAHRGGKMAVEAVVNDTFTNNKMINRSIVLQCLTCISVSIGFAKSRTGVLNVAIFGLITNLCYFFSIISSGMNVYSLSYLVKEGNSEVWENLNEARYVQRIEEFYNPMIKYSRILGIYGTWAVVLYCTPVLGIIVGIISEALSLHKKLQ</sequence>
<evidence type="ECO:0000313" key="3">
    <source>
        <dbReference type="Proteomes" id="UP000187209"/>
    </source>
</evidence>
<dbReference type="Proteomes" id="UP000187209">
    <property type="component" value="Unassembled WGS sequence"/>
</dbReference>
<feature type="transmembrane region" description="Helical" evidence="1">
    <location>
        <begin position="179"/>
        <end position="202"/>
    </location>
</feature>
<protein>
    <submittedName>
        <fullName evidence="2">Uncharacterized protein</fullName>
    </submittedName>
</protein>
<dbReference type="OrthoDB" id="10534144at2759"/>
<evidence type="ECO:0000313" key="2">
    <source>
        <dbReference type="EMBL" id="OMJ67357.1"/>
    </source>
</evidence>
<keyword evidence="1" id="KW-0812">Transmembrane</keyword>
<name>A0A1R2AS64_9CILI</name>
<accession>A0A1R2AS64</accession>
<feature type="transmembrane region" description="Helical" evidence="1">
    <location>
        <begin position="113"/>
        <end position="132"/>
    </location>
</feature>
<keyword evidence="1" id="KW-1133">Transmembrane helix</keyword>
<evidence type="ECO:0000256" key="1">
    <source>
        <dbReference type="SAM" id="Phobius"/>
    </source>
</evidence>